<dbReference type="PANTHER" id="PTHR43547:SF2">
    <property type="entry name" value="HYBRID SIGNAL TRANSDUCTION HISTIDINE KINASE C"/>
    <property type="match status" value="1"/>
</dbReference>
<feature type="domain" description="Response regulatory" evidence="5">
    <location>
        <begin position="1"/>
        <end position="106"/>
    </location>
</feature>
<comment type="caution">
    <text evidence="6">The sequence shown here is derived from an EMBL/GenBank/DDBJ whole genome shotgun (WGS) entry which is preliminary data.</text>
</comment>
<evidence type="ECO:0000256" key="3">
    <source>
        <dbReference type="ARBA" id="ARBA00022553"/>
    </source>
</evidence>
<evidence type="ECO:0000259" key="5">
    <source>
        <dbReference type="PROSITE" id="PS50110"/>
    </source>
</evidence>
<gene>
    <name evidence="6" type="ORF">ACFSUS_28355</name>
</gene>
<proteinExistence type="predicted"/>
<dbReference type="Proteomes" id="UP001597469">
    <property type="component" value="Unassembled WGS sequence"/>
</dbReference>
<dbReference type="Pfam" id="PF00072">
    <property type="entry name" value="Response_reg"/>
    <property type="match status" value="1"/>
</dbReference>
<dbReference type="Gene3D" id="3.40.50.2300">
    <property type="match status" value="1"/>
</dbReference>
<dbReference type="SUPFAM" id="SSF52172">
    <property type="entry name" value="CheY-like"/>
    <property type="match status" value="1"/>
</dbReference>
<feature type="modified residue" description="4-aspartylphosphate" evidence="4">
    <location>
        <position position="41"/>
    </location>
</feature>
<dbReference type="InterPro" id="IPR036097">
    <property type="entry name" value="HisK_dim/P_sf"/>
</dbReference>
<dbReference type="InterPro" id="IPR011006">
    <property type="entry name" value="CheY-like_superfamily"/>
</dbReference>
<accession>A0ABW5MDX2</accession>
<name>A0ABW5MDX2_9BACT</name>
<dbReference type="Pfam" id="PF00512">
    <property type="entry name" value="HisKA"/>
    <property type="match status" value="1"/>
</dbReference>
<dbReference type="InterPro" id="IPR001789">
    <property type="entry name" value="Sig_transdc_resp-reg_receiver"/>
</dbReference>
<dbReference type="PROSITE" id="PS50110">
    <property type="entry name" value="RESPONSE_REGULATORY"/>
    <property type="match status" value="1"/>
</dbReference>
<dbReference type="EC" id="2.7.13.3" evidence="2"/>
<organism evidence="6 7">
    <name type="scientific">Spirosoma soli</name>
    <dbReference type="NCBI Taxonomy" id="1770529"/>
    <lineage>
        <taxon>Bacteria</taxon>
        <taxon>Pseudomonadati</taxon>
        <taxon>Bacteroidota</taxon>
        <taxon>Cytophagia</taxon>
        <taxon>Cytophagales</taxon>
        <taxon>Cytophagaceae</taxon>
        <taxon>Spirosoma</taxon>
    </lineage>
</organism>
<dbReference type="InterPro" id="IPR003661">
    <property type="entry name" value="HisK_dim/P_dom"/>
</dbReference>
<keyword evidence="7" id="KW-1185">Reference proteome</keyword>
<dbReference type="SMART" id="SM00448">
    <property type="entry name" value="REC"/>
    <property type="match status" value="1"/>
</dbReference>
<evidence type="ECO:0000256" key="2">
    <source>
        <dbReference type="ARBA" id="ARBA00012438"/>
    </source>
</evidence>
<reference evidence="7" key="1">
    <citation type="journal article" date="2019" name="Int. J. Syst. Evol. Microbiol.">
        <title>The Global Catalogue of Microorganisms (GCM) 10K type strain sequencing project: providing services to taxonomists for standard genome sequencing and annotation.</title>
        <authorList>
            <consortium name="The Broad Institute Genomics Platform"/>
            <consortium name="The Broad Institute Genome Sequencing Center for Infectious Disease"/>
            <person name="Wu L."/>
            <person name="Ma J."/>
        </authorList>
    </citation>
    <scope>NUCLEOTIDE SEQUENCE [LARGE SCALE GENOMIC DNA]</scope>
    <source>
        <strain evidence="7">KCTC 42805</strain>
    </source>
</reference>
<evidence type="ECO:0000313" key="6">
    <source>
        <dbReference type="EMBL" id="MFD2574577.1"/>
    </source>
</evidence>
<protein>
    <recommendedName>
        <fullName evidence="2">histidine kinase</fullName>
        <ecNumber evidence="2">2.7.13.3</ecNumber>
    </recommendedName>
</protein>
<evidence type="ECO:0000256" key="1">
    <source>
        <dbReference type="ARBA" id="ARBA00000085"/>
    </source>
</evidence>
<dbReference type="SUPFAM" id="SSF47384">
    <property type="entry name" value="Homodimeric domain of signal transducing histidine kinase"/>
    <property type="match status" value="1"/>
</dbReference>
<evidence type="ECO:0000256" key="4">
    <source>
        <dbReference type="PROSITE-ProRule" id="PRU00169"/>
    </source>
</evidence>
<dbReference type="SMART" id="SM00388">
    <property type="entry name" value="HisKA"/>
    <property type="match status" value="1"/>
</dbReference>
<keyword evidence="3 4" id="KW-0597">Phosphoprotein</keyword>
<sequence>MKQRFRHRIQAGEYSFLFATSGQEALTILRQQSDIDVLLLDINMPDISGLVLLAQLHDLVPNTQAVMVSAYGDMVNVRTVMNRGAFDFVTKPINFQDLELTIEKTARHVGQLRESIRAKSIADLKARFFDNITHEFRTPLSLILTPVNSMLQEGYYQGAHQRNLLMIRRNAHQLLHLINQLLDLAKLEADTLPLVEARGDVVSFLAEVVDWFQTVAEQKGIVRHEVARFEYG</sequence>
<dbReference type="EMBL" id="JBHULN010000032">
    <property type="protein sequence ID" value="MFD2574577.1"/>
    <property type="molecule type" value="Genomic_DNA"/>
</dbReference>
<dbReference type="PANTHER" id="PTHR43547">
    <property type="entry name" value="TWO-COMPONENT HISTIDINE KINASE"/>
    <property type="match status" value="1"/>
</dbReference>
<dbReference type="Gene3D" id="1.10.287.130">
    <property type="match status" value="1"/>
</dbReference>
<evidence type="ECO:0000313" key="7">
    <source>
        <dbReference type="Proteomes" id="UP001597469"/>
    </source>
</evidence>
<dbReference type="CDD" id="cd00082">
    <property type="entry name" value="HisKA"/>
    <property type="match status" value="1"/>
</dbReference>
<comment type="catalytic activity">
    <reaction evidence="1">
        <text>ATP + protein L-histidine = ADP + protein N-phospho-L-histidine.</text>
        <dbReference type="EC" id="2.7.13.3"/>
    </reaction>
</comment>